<dbReference type="InterPro" id="IPR001482">
    <property type="entry name" value="T2SS/T4SS_dom"/>
</dbReference>
<sequence length="318" mass="35641">MFFRLRKMLLKDYEFVDLYIGVDFIDVSNGDGRKSAPEWLKSEINLVREKCENLEKQIGFVEFSLLHDDVLYRVTTINDLSMNSIFILRKSMAEIRELDSINLPVPIMELINTRNMDGLILIAGKMRNGKTTTASSLMKYRLEKFGGVGVAIEDPPETRLHGLHGTGRCLQIAASRLKGGYKEQIIVAMRTGADLMFIGEIRDTATAVEAVNASINGHMIISTIHAGSIQEAIEKLHSLCDKETKQVVADGIKIVIYQEIIVVRENGIGEVIGKRLELSAFIVDETTRFLIRDGDLSAINQQVFHQSTKHQWDSSGTN</sequence>
<dbReference type="Pfam" id="PF00437">
    <property type="entry name" value="T2SSE"/>
    <property type="match status" value="1"/>
</dbReference>
<name>A0A0U1QTD1_YERP3</name>
<organism evidence="3 4">
    <name type="scientific">Yersinia pseudotuberculosis serotype O:1b (strain IP 31758)</name>
    <dbReference type="NCBI Taxonomy" id="349747"/>
    <lineage>
        <taxon>Bacteria</taxon>
        <taxon>Pseudomonadati</taxon>
        <taxon>Pseudomonadota</taxon>
        <taxon>Gammaproteobacteria</taxon>
        <taxon>Enterobacterales</taxon>
        <taxon>Yersiniaceae</taxon>
        <taxon>Yersinia</taxon>
    </lineage>
</organism>
<feature type="domain" description="Bacterial type II secretion system protein E" evidence="2">
    <location>
        <begin position="114"/>
        <end position="261"/>
    </location>
</feature>
<evidence type="ECO:0000259" key="2">
    <source>
        <dbReference type="Pfam" id="PF00437"/>
    </source>
</evidence>
<proteinExistence type="inferred from homology"/>
<dbReference type="InterPro" id="IPR027417">
    <property type="entry name" value="P-loop_NTPase"/>
</dbReference>
<reference evidence="3 4" key="1">
    <citation type="journal article" date="2007" name="PLoS Genet.">
        <title>The complete genome sequence of Yersinia pseudotuberculosis IP31758, the causative agent of Far East scarlet-like fever.</title>
        <authorList>
            <person name="Eppinger M."/>
            <person name="Rosovitz M.J."/>
            <person name="Fricke W.F."/>
            <person name="Rasko D.A."/>
            <person name="Kokorina G."/>
            <person name="Fayolle C."/>
            <person name="Lindler L.E."/>
            <person name="Carniel E."/>
            <person name="Ravel J."/>
        </authorList>
    </citation>
    <scope>NUCLEOTIDE SEQUENCE [LARGE SCALE GENOMIC DNA]</scope>
    <source>
        <strain evidence="3 4">IP 31758</strain>
        <plasmid evidence="4">Plasmid plasmid_153kb</plasmid>
    </source>
</reference>
<gene>
    <name evidence="3" type="ordered locus">YpsIP31758_B0020</name>
</gene>
<dbReference type="SUPFAM" id="SSF52540">
    <property type="entry name" value="P-loop containing nucleoside triphosphate hydrolases"/>
    <property type="match status" value="1"/>
</dbReference>
<keyword evidence="3" id="KW-0614">Plasmid</keyword>
<protein>
    <submittedName>
        <fullName evidence="3">Type IV secretion system protein PilT</fullName>
    </submittedName>
</protein>
<dbReference type="KEGG" id="ypi:YpsIP31758_B0020"/>
<evidence type="ECO:0000313" key="4">
    <source>
        <dbReference type="Proteomes" id="UP000002412"/>
    </source>
</evidence>
<geneLocation type="plasmid" evidence="4">
    <name>plasmid_153kb</name>
</geneLocation>
<evidence type="ECO:0000256" key="1">
    <source>
        <dbReference type="ARBA" id="ARBA00006611"/>
    </source>
</evidence>
<dbReference type="AlphaFoldDB" id="A0A0U1QTD1"/>
<dbReference type="PANTHER" id="PTHR30486">
    <property type="entry name" value="TWITCHING MOTILITY PROTEIN PILT"/>
    <property type="match status" value="1"/>
</dbReference>
<comment type="similarity">
    <text evidence="1">Belongs to the GSP E family.</text>
</comment>
<dbReference type="Proteomes" id="UP000002412">
    <property type="component" value="Plasmid p_153kb"/>
</dbReference>
<dbReference type="InterPro" id="IPR050921">
    <property type="entry name" value="T4SS_GSP_E_ATPase"/>
</dbReference>
<dbReference type="GO" id="GO:0016887">
    <property type="term" value="F:ATP hydrolysis activity"/>
    <property type="evidence" value="ECO:0007669"/>
    <property type="project" value="InterPro"/>
</dbReference>
<accession>A0A0U1QTD1</accession>
<dbReference type="EMBL" id="CP000719">
    <property type="protein sequence ID" value="ABS45640.1"/>
    <property type="molecule type" value="Genomic_DNA"/>
</dbReference>
<dbReference type="PANTHER" id="PTHR30486:SF6">
    <property type="entry name" value="TYPE IV PILUS RETRACTATION ATPASE PILT"/>
    <property type="match status" value="1"/>
</dbReference>
<dbReference type="Gene3D" id="3.40.50.300">
    <property type="entry name" value="P-loop containing nucleotide triphosphate hydrolases"/>
    <property type="match status" value="1"/>
</dbReference>
<evidence type="ECO:0000313" key="3">
    <source>
        <dbReference type="EMBL" id="ABS45640.1"/>
    </source>
</evidence>
<dbReference type="HOGENOM" id="CLU_050857_1_0_6"/>